<accession>A0ABS3L7T5</accession>
<sequence>MKNVKVIVWGMGAMGSGMAKMLMKKKGVDVVGAIDIGAKVGKPIFEILGEEYPENENIKIGTVEEVIQEKAADVVLLCTDSFTAKAFDKIKLIVENKMNVITSAEEMAFPQAQNPELAKKIDDLARANGVSVLGTGINPGLIMDVLVLVMTGACEDINHITSRRVNSLSPFGKAVMEEQGIGISVEEFEQGKADGTLAGHVGFAESVGMISAALGVELDEVTQSMDPIITDEDRVAPYGEAKAGSVAGVSMKASGIKDGKELIEMDHPQQIEPEQVGVNTGDYVIIDGNPMVNMVNSPEIEGGVGTIAMCVNMIPQTINARPGLVTMIDLPIPHAILGDFRDQIQEEAKIVK</sequence>
<dbReference type="InterPro" id="IPR036291">
    <property type="entry name" value="NAD(P)-bd_dom_sf"/>
</dbReference>
<dbReference type="SUPFAM" id="SSF51735">
    <property type="entry name" value="NAD(P)-binding Rossmann-fold domains"/>
    <property type="match status" value="1"/>
</dbReference>
<dbReference type="RefSeq" id="WP_207672612.1">
    <property type="nucleotide sequence ID" value="NZ_JAFREM010000010.1"/>
</dbReference>
<feature type="domain" description="2,4-diaminopentanoate dehydrogenase C-terminal" evidence="1">
    <location>
        <begin position="141"/>
        <end position="345"/>
    </location>
</feature>
<reference evidence="2 3" key="1">
    <citation type="submission" date="2021-03" db="EMBL/GenBank/DDBJ databases">
        <title>Enterococcal diversity collection.</title>
        <authorList>
            <person name="Gilmore M.S."/>
            <person name="Schwartzman J."/>
            <person name="Van Tyne D."/>
            <person name="Martin M."/>
            <person name="Earl A.M."/>
            <person name="Manson A.L."/>
            <person name="Straub T."/>
            <person name="Salamzade R."/>
            <person name="Saavedra J."/>
            <person name="Lebreton F."/>
            <person name="Prichula J."/>
            <person name="Schaufler K."/>
            <person name="Gaca A."/>
            <person name="Sgardioli B."/>
            <person name="Wagenaar J."/>
            <person name="Strong T."/>
        </authorList>
    </citation>
    <scope>NUCLEOTIDE SEQUENCE [LARGE SCALE GENOMIC DNA]</scope>
    <source>
        <strain evidence="2 3">669A</strain>
    </source>
</reference>
<protein>
    <submittedName>
        <fullName evidence="2">Dihydrodipicolinate reductase</fullName>
    </submittedName>
</protein>
<dbReference type="Proteomes" id="UP000664601">
    <property type="component" value="Unassembled WGS sequence"/>
</dbReference>
<name>A0ABS3L7T5_9ENTE</name>
<dbReference type="Pfam" id="PF19328">
    <property type="entry name" value="DAP_DH_C"/>
    <property type="match status" value="1"/>
</dbReference>
<proteinExistence type="predicted"/>
<dbReference type="EMBL" id="JAFREM010000010">
    <property type="protein sequence ID" value="MBO1305672.1"/>
    <property type="molecule type" value="Genomic_DNA"/>
</dbReference>
<evidence type="ECO:0000313" key="3">
    <source>
        <dbReference type="Proteomes" id="UP000664601"/>
    </source>
</evidence>
<dbReference type="NCBIfam" id="NF040740">
    <property type="entry name" value="ornith_Ord"/>
    <property type="match status" value="1"/>
</dbReference>
<organism evidence="2 3">
    <name type="scientific">Candidatus Enterococcus moelleringii</name>
    <dbReference type="NCBI Taxonomy" id="2815325"/>
    <lineage>
        <taxon>Bacteria</taxon>
        <taxon>Bacillati</taxon>
        <taxon>Bacillota</taxon>
        <taxon>Bacilli</taxon>
        <taxon>Lactobacillales</taxon>
        <taxon>Enterococcaceae</taxon>
        <taxon>Enterococcus</taxon>
    </lineage>
</organism>
<evidence type="ECO:0000313" key="2">
    <source>
        <dbReference type="EMBL" id="MBO1305672.1"/>
    </source>
</evidence>
<keyword evidence="3" id="KW-1185">Reference proteome</keyword>
<dbReference type="CDD" id="cd24146">
    <property type="entry name" value="nat-AmDH_N_like"/>
    <property type="match status" value="1"/>
</dbReference>
<gene>
    <name evidence="2" type="ORF">JZO70_05850</name>
</gene>
<dbReference type="Gene3D" id="3.40.50.720">
    <property type="entry name" value="NAD(P)-binding Rossmann-like Domain"/>
    <property type="match status" value="1"/>
</dbReference>
<evidence type="ECO:0000259" key="1">
    <source>
        <dbReference type="Pfam" id="PF19328"/>
    </source>
</evidence>
<comment type="caution">
    <text evidence="2">The sequence shown here is derived from an EMBL/GenBank/DDBJ whole genome shotgun (WGS) entry which is preliminary data.</text>
</comment>
<dbReference type="InterPro" id="IPR045760">
    <property type="entry name" value="DAP_DH_C"/>
</dbReference>